<feature type="domain" description="Acyltransferase 3" evidence="2">
    <location>
        <begin position="25"/>
        <end position="335"/>
    </location>
</feature>
<evidence type="ECO:0000313" key="4">
    <source>
        <dbReference type="Proteomes" id="UP001203058"/>
    </source>
</evidence>
<feature type="transmembrane region" description="Helical" evidence="1">
    <location>
        <begin position="54"/>
        <end position="77"/>
    </location>
</feature>
<accession>A0ABS9VI96</accession>
<keyword evidence="1" id="KW-1133">Transmembrane helix</keyword>
<reference evidence="3 4" key="1">
    <citation type="submission" date="2022-03" db="EMBL/GenBank/DDBJ databases">
        <authorList>
            <person name="Jo J.-H."/>
            <person name="Im W.-T."/>
        </authorList>
    </citation>
    <scope>NUCLEOTIDE SEQUENCE [LARGE SCALE GENOMIC DNA]</scope>
    <source>
        <strain evidence="3 4">SM33</strain>
    </source>
</reference>
<sequence length="373" mass="40804">MFETPEIVTSTTSGSPRRGPAEVLSIQFLRFVAAFAVVIFHSQQALTKGAPGTLGYWFELGAAGVHVFFVISGFVIMHTSFGGTDVGMPTKRFLLRRFVRIFPIYWLCCAAYVAYHQSFGTPYELTPLQWLGAFLLLPVQSSAIIGPGWTLSYELYFYICFAALLWLPALSALLVLTGFFVGSIALGVLVGFTGPLAIGTNPLILEFCAGCWLGYFFARRKVGTRPLGLSLVAIGVVMFILGALIDYRTVPLSVIWGIPSILLVTGCLLFEQAGPLPRLLRRLSHLGDSSYVLYLIHILCITIVLDIGFDALVPMAPIDSVVGAIILSMVCAALAAAIFHFIEKPMLKWLRRNVVDRFSSRRPTPSSVEALNP</sequence>
<feature type="transmembrane region" description="Helical" evidence="1">
    <location>
        <begin position="321"/>
        <end position="342"/>
    </location>
</feature>
<dbReference type="InterPro" id="IPR050879">
    <property type="entry name" value="Acyltransferase_3"/>
</dbReference>
<dbReference type="EMBL" id="JAKZHW010000001">
    <property type="protein sequence ID" value="MCH8614678.1"/>
    <property type="molecule type" value="Genomic_DNA"/>
</dbReference>
<organism evidence="3 4">
    <name type="scientific">Sphingomonas telluris</name>
    <dbReference type="NCBI Taxonomy" id="2907998"/>
    <lineage>
        <taxon>Bacteria</taxon>
        <taxon>Pseudomonadati</taxon>
        <taxon>Pseudomonadota</taxon>
        <taxon>Alphaproteobacteria</taxon>
        <taxon>Sphingomonadales</taxon>
        <taxon>Sphingomonadaceae</taxon>
        <taxon>Sphingomonas</taxon>
    </lineage>
</organism>
<keyword evidence="3" id="KW-0012">Acyltransferase</keyword>
<feature type="transmembrane region" description="Helical" evidence="1">
    <location>
        <begin position="98"/>
        <end position="115"/>
    </location>
</feature>
<dbReference type="GO" id="GO:0016746">
    <property type="term" value="F:acyltransferase activity"/>
    <property type="evidence" value="ECO:0007669"/>
    <property type="project" value="UniProtKB-KW"/>
</dbReference>
<gene>
    <name evidence="3" type="ORF">LZ016_00965</name>
</gene>
<dbReference type="RefSeq" id="WP_241445167.1">
    <property type="nucleotide sequence ID" value="NZ_JAKZHW010000001.1"/>
</dbReference>
<feature type="transmembrane region" description="Helical" evidence="1">
    <location>
        <begin position="227"/>
        <end position="245"/>
    </location>
</feature>
<keyword evidence="4" id="KW-1185">Reference proteome</keyword>
<keyword evidence="1" id="KW-0812">Transmembrane</keyword>
<feature type="transmembrane region" description="Helical" evidence="1">
    <location>
        <begin position="157"/>
        <end position="190"/>
    </location>
</feature>
<keyword evidence="3" id="KW-0808">Transferase</keyword>
<dbReference type="InterPro" id="IPR002656">
    <property type="entry name" value="Acyl_transf_3_dom"/>
</dbReference>
<evidence type="ECO:0000256" key="1">
    <source>
        <dbReference type="SAM" id="Phobius"/>
    </source>
</evidence>
<name>A0ABS9VI96_9SPHN</name>
<dbReference type="PANTHER" id="PTHR23028">
    <property type="entry name" value="ACETYLTRANSFERASE"/>
    <property type="match status" value="1"/>
</dbReference>
<feature type="transmembrane region" description="Helical" evidence="1">
    <location>
        <begin position="251"/>
        <end position="270"/>
    </location>
</feature>
<dbReference type="Proteomes" id="UP001203058">
    <property type="component" value="Unassembled WGS sequence"/>
</dbReference>
<dbReference type="Pfam" id="PF01757">
    <property type="entry name" value="Acyl_transf_3"/>
    <property type="match status" value="1"/>
</dbReference>
<feature type="transmembrane region" description="Helical" evidence="1">
    <location>
        <begin position="291"/>
        <end position="309"/>
    </location>
</feature>
<comment type="caution">
    <text evidence="3">The sequence shown here is derived from an EMBL/GenBank/DDBJ whole genome shotgun (WGS) entry which is preliminary data.</text>
</comment>
<feature type="transmembrane region" description="Helical" evidence="1">
    <location>
        <begin position="196"/>
        <end position="215"/>
    </location>
</feature>
<keyword evidence="1" id="KW-0472">Membrane</keyword>
<protein>
    <submittedName>
        <fullName evidence="3">Acyltransferase</fullName>
    </submittedName>
</protein>
<evidence type="ECO:0000313" key="3">
    <source>
        <dbReference type="EMBL" id="MCH8614678.1"/>
    </source>
</evidence>
<feature type="transmembrane region" description="Helical" evidence="1">
    <location>
        <begin position="23"/>
        <end position="42"/>
    </location>
</feature>
<proteinExistence type="predicted"/>
<dbReference type="PANTHER" id="PTHR23028:SF131">
    <property type="entry name" value="BLR2367 PROTEIN"/>
    <property type="match status" value="1"/>
</dbReference>
<evidence type="ECO:0000259" key="2">
    <source>
        <dbReference type="Pfam" id="PF01757"/>
    </source>
</evidence>
<feature type="transmembrane region" description="Helical" evidence="1">
    <location>
        <begin position="127"/>
        <end position="145"/>
    </location>
</feature>